<dbReference type="Pfam" id="PF02687">
    <property type="entry name" value="FtsX"/>
    <property type="match status" value="1"/>
</dbReference>
<sequence>MRIQESISMAFSAIQSNFIRTFLTLLIIAIGIMALVGILTSIDSIKASMADNFANMGANTFNIIPSGTGIQGGRRGRRQKRGESISYQQAISFKQQYNFPAKVSVSALGTTLGLIKRGPEETNPNTTVYGIDENYLSVAGYEVARGRNFTKTEVEFGRNLVILGKGIAEQLFPKQSQERILGQQISLRNISYTVVGILQEKGSSMSFSGDRIVLMPLMSLRKYLGSQTNSYNLSVAVQEAQQMELAMGEAEGIMRAVRQIPLDQPNNFELEKSDGLLDVLDENTASIQIAAIFIGLVTLLGAAIGLMNIMLVSVTERTREIGIAKSLGATKSSILQQFLIEALVICQIGGILGIFLGIMMGNVVTLAMGGQFLIPWAWMALAFALCFLVGLISGIYPAMKAASLDPIESLRYE</sequence>
<dbReference type="GO" id="GO:0005886">
    <property type="term" value="C:plasma membrane"/>
    <property type="evidence" value="ECO:0007669"/>
    <property type="project" value="UniProtKB-SubCell"/>
</dbReference>
<feature type="transmembrane region" description="Helical" evidence="7">
    <location>
        <begin position="376"/>
        <end position="396"/>
    </location>
</feature>
<evidence type="ECO:0000256" key="7">
    <source>
        <dbReference type="SAM" id="Phobius"/>
    </source>
</evidence>
<dbReference type="eggNOG" id="COG0577">
    <property type="taxonomic scope" value="Bacteria"/>
</dbReference>
<dbReference type="InterPro" id="IPR025857">
    <property type="entry name" value="MacB_PCD"/>
</dbReference>
<comment type="subcellular location">
    <subcellularLocation>
        <location evidence="1">Cell membrane</location>
        <topology evidence="1">Multi-pass membrane protein</topology>
    </subcellularLocation>
</comment>
<keyword evidence="4 7" id="KW-1133">Transmembrane helix</keyword>
<reference evidence="10 11" key="1">
    <citation type="journal article" date="2012" name="Stand. Genomic Sci.">
        <title>Complete genome sequencing and analysis of Saprospira grandis str. Lewin, a predatory marine bacterium.</title>
        <authorList>
            <person name="Saw J.H."/>
            <person name="Yuryev A."/>
            <person name="Kanbe M."/>
            <person name="Hou S."/>
            <person name="Young A.G."/>
            <person name="Aizawa S."/>
            <person name="Alam M."/>
        </authorList>
    </citation>
    <scope>NUCLEOTIDE SEQUENCE [LARGE SCALE GENOMIC DNA]</scope>
    <source>
        <strain evidence="10 11">Lewin</strain>
    </source>
</reference>
<feature type="transmembrane region" description="Helical" evidence="7">
    <location>
        <begin position="21"/>
        <end position="42"/>
    </location>
</feature>
<keyword evidence="5 7" id="KW-0472">Membrane</keyword>
<dbReference type="InterPro" id="IPR003838">
    <property type="entry name" value="ABC3_permease_C"/>
</dbReference>
<dbReference type="InterPro" id="IPR050250">
    <property type="entry name" value="Macrolide_Exporter_MacB"/>
</dbReference>
<name>H6L506_SAPGL</name>
<keyword evidence="11" id="KW-1185">Reference proteome</keyword>
<dbReference type="PANTHER" id="PTHR30572:SF4">
    <property type="entry name" value="ABC TRANSPORTER PERMEASE YTRF"/>
    <property type="match status" value="1"/>
</dbReference>
<evidence type="ECO:0000256" key="5">
    <source>
        <dbReference type="ARBA" id="ARBA00023136"/>
    </source>
</evidence>
<accession>H6L506</accession>
<evidence type="ECO:0000256" key="3">
    <source>
        <dbReference type="ARBA" id="ARBA00022692"/>
    </source>
</evidence>
<feature type="domain" description="ABC3 transporter permease C-terminal" evidence="8">
    <location>
        <begin position="292"/>
        <end position="406"/>
    </location>
</feature>
<evidence type="ECO:0000256" key="2">
    <source>
        <dbReference type="ARBA" id="ARBA00022475"/>
    </source>
</evidence>
<keyword evidence="2" id="KW-1003">Cell membrane</keyword>
<organism evidence="10 11">
    <name type="scientific">Saprospira grandis (strain Lewin)</name>
    <dbReference type="NCBI Taxonomy" id="984262"/>
    <lineage>
        <taxon>Bacteria</taxon>
        <taxon>Pseudomonadati</taxon>
        <taxon>Bacteroidota</taxon>
        <taxon>Saprospiria</taxon>
        <taxon>Saprospirales</taxon>
        <taxon>Saprospiraceae</taxon>
        <taxon>Saprospira</taxon>
    </lineage>
</organism>
<dbReference type="OrthoDB" id="9770036at2"/>
<dbReference type="PANTHER" id="PTHR30572">
    <property type="entry name" value="MEMBRANE COMPONENT OF TRANSPORTER-RELATED"/>
    <property type="match status" value="1"/>
</dbReference>
<proteinExistence type="inferred from homology"/>
<protein>
    <recommendedName>
        <fullName evidence="12">ABC transporter efflux protein</fullName>
    </recommendedName>
</protein>
<feature type="domain" description="MacB-like periplasmic core" evidence="9">
    <location>
        <begin position="21"/>
        <end position="251"/>
    </location>
</feature>
<dbReference type="STRING" id="984262.SGRA_0134"/>
<feature type="transmembrane region" description="Helical" evidence="7">
    <location>
        <begin position="289"/>
        <end position="314"/>
    </location>
</feature>
<evidence type="ECO:0000313" key="11">
    <source>
        <dbReference type="Proteomes" id="UP000007519"/>
    </source>
</evidence>
<evidence type="ECO:0000259" key="9">
    <source>
        <dbReference type="Pfam" id="PF12704"/>
    </source>
</evidence>
<dbReference type="AlphaFoldDB" id="H6L506"/>
<dbReference type="EMBL" id="CP002831">
    <property type="protein sequence ID" value="AFC22878.1"/>
    <property type="molecule type" value="Genomic_DNA"/>
</dbReference>
<dbReference type="RefSeq" id="WP_014373128.1">
    <property type="nucleotide sequence ID" value="NC_016940.1"/>
</dbReference>
<evidence type="ECO:0000313" key="10">
    <source>
        <dbReference type="EMBL" id="AFC22878.1"/>
    </source>
</evidence>
<comment type="similarity">
    <text evidence="6">Belongs to the ABC-4 integral membrane protein family.</text>
</comment>
<evidence type="ECO:0000256" key="1">
    <source>
        <dbReference type="ARBA" id="ARBA00004651"/>
    </source>
</evidence>
<dbReference type="Pfam" id="PF12704">
    <property type="entry name" value="MacB_PCD"/>
    <property type="match status" value="1"/>
</dbReference>
<dbReference type="HOGENOM" id="CLU_000604_8_0_10"/>
<keyword evidence="3 7" id="KW-0812">Transmembrane</keyword>
<dbReference type="GO" id="GO:0022857">
    <property type="term" value="F:transmembrane transporter activity"/>
    <property type="evidence" value="ECO:0007669"/>
    <property type="project" value="TreeGrafter"/>
</dbReference>
<dbReference type="KEGG" id="sgn:SGRA_0134"/>
<gene>
    <name evidence="10" type="ordered locus">SGRA_0134</name>
</gene>
<evidence type="ECO:0000259" key="8">
    <source>
        <dbReference type="Pfam" id="PF02687"/>
    </source>
</evidence>
<feature type="transmembrane region" description="Helical" evidence="7">
    <location>
        <begin position="334"/>
        <end position="356"/>
    </location>
</feature>
<dbReference type="Proteomes" id="UP000007519">
    <property type="component" value="Chromosome"/>
</dbReference>
<evidence type="ECO:0000256" key="6">
    <source>
        <dbReference type="ARBA" id="ARBA00038076"/>
    </source>
</evidence>
<evidence type="ECO:0008006" key="12">
    <source>
        <dbReference type="Google" id="ProtNLM"/>
    </source>
</evidence>
<evidence type="ECO:0000256" key="4">
    <source>
        <dbReference type="ARBA" id="ARBA00022989"/>
    </source>
</evidence>